<feature type="compositionally biased region" description="Low complexity" evidence="1">
    <location>
        <begin position="184"/>
        <end position="200"/>
    </location>
</feature>
<comment type="caution">
    <text evidence="2">The sequence shown here is derived from an EMBL/GenBank/DDBJ whole genome shotgun (WGS) entry which is preliminary data.</text>
</comment>
<sequence length="200" mass="21624">MLAEQALLGSRALRAALCARRDVLDEVKRLPLLPDREHTTASMLADYFEVDTVLLHRVVRRHAGELRSNGYRQLRGGELRDFLTANLPGRRMAGRLLGVFTPQAALVLAMLLADSGVAHAVRLRLLGPLSAPGAVSPATRRAPKPPPQQQPQPLVPADGAAQPARQEPRHSRTPKTAVGRLADAVPLRRAGPPRGGTARR</sequence>
<gene>
    <name evidence="2" type="ORF">QCN29_19955</name>
</gene>
<proteinExistence type="predicted"/>
<evidence type="ECO:0000313" key="2">
    <source>
        <dbReference type="EMBL" id="MDH2391023.1"/>
    </source>
</evidence>
<dbReference type="EMBL" id="JARWBG010000022">
    <property type="protein sequence ID" value="MDH2391023.1"/>
    <property type="molecule type" value="Genomic_DNA"/>
</dbReference>
<reference evidence="2 3" key="1">
    <citation type="submission" date="2023-04" db="EMBL/GenBank/DDBJ databases">
        <title>Streptomyces chengmaiensis sp. nov. isolated from the stem of mangrove plant in Hainan.</title>
        <authorList>
            <person name="Huang X."/>
            <person name="Zhou S."/>
            <person name="Chu X."/>
            <person name="Xie Y."/>
            <person name="Lin Y."/>
        </authorList>
    </citation>
    <scope>NUCLEOTIDE SEQUENCE [LARGE SCALE GENOMIC DNA]</scope>
    <source>
        <strain evidence="2 3">HNM0663</strain>
    </source>
</reference>
<evidence type="ECO:0000256" key="1">
    <source>
        <dbReference type="SAM" id="MobiDB-lite"/>
    </source>
</evidence>
<keyword evidence="3" id="KW-1185">Reference proteome</keyword>
<organism evidence="2 3">
    <name type="scientific">Streptomyces chengmaiensis</name>
    <dbReference type="NCBI Taxonomy" id="3040919"/>
    <lineage>
        <taxon>Bacteria</taxon>
        <taxon>Bacillati</taxon>
        <taxon>Actinomycetota</taxon>
        <taxon>Actinomycetes</taxon>
        <taxon>Kitasatosporales</taxon>
        <taxon>Streptomycetaceae</taxon>
        <taxon>Streptomyces</taxon>
    </lineage>
</organism>
<protein>
    <submittedName>
        <fullName evidence="2">Uncharacterized protein</fullName>
    </submittedName>
</protein>
<feature type="region of interest" description="Disordered" evidence="1">
    <location>
        <begin position="133"/>
        <end position="200"/>
    </location>
</feature>
<feature type="compositionally biased region" description="Pro residues" evidence="1">
    <location>
        <begin position="144"/>
        <end position="154"/>
    </location>
</feature>
<accession>A0ABT6HRZ4</accession>
<name>A0ABT6HRZ4_9ACTN</name>
<dbReference type="RefSeq" id="WP_279929719.1">
    <property type="nucleotide sequence ID" value="NZ_JARWBG010000022.1"/>
</dbReference>
<dbReference type="Proteomes" id="UP001223144">
    <property type="component" value="Unassembled WGS sequence"/>
</dbReference>
<evidence type="ECO:0000313" key="3">
    <source>
        <dbReference type="Proteomes" id="UP001223144"/>
    </source>
</evidence>